<feature type="coiled-coil region" evidence="1">
    <location>
        <begin position="231"/>
        <end position="258"/>
    </location>
</feature>
<comment type="caution">
    <text evidence="3">The sequence shown here is derived from an EMBL/GenBank/DDBJ whole genome shotgun (WGS) entry which is preliminary data.</text>
</comment>
<dbReference type="KEGG" id="crq:GCK72_015133"/>
<feature type="compositionally biased region" description="Pro residues" evidence="2">
    <location>
        <begin position="70"/>
        <end position="83"/>
    </location>
</feature>
<feature type="region of interest" description="Disordered" evidence="2">
    <location>
        <begin position="1"/>
        <end position="130"/>
    </location>
</feature>
<dbReference type="Proteomes" id="UP000483820">
    <property type="component" value="Chromosome IV"/>
</dbReference>
<feature type="compositionally biased region" description="Low complexity" evidence="2">
    <location>
        <begin position="118"/>
        <end position="130"/>
    </location>
</feature>
<keyword evidence="1" id="KW-0175">Coiled coil</keyword>
<feature type="region of interest" description="Disordered" evidence="2">
    <location>
        <begin position="160"/>
        <end position="230"/>
    </location>
</feature>
<dbReference type="AlphaFoldDB" id="A0A6A5GVJ4"/>
<evidence type="ECO:0000256" key="2">
    <source>
        <dbReference type="SAM" id="MobiDB-lite"/>
    </source>
</evidence>
<dbReference type="EMBL" id="WUAV01000004">
    <property type="protein sequence ID" value="KAF1758674.1"/>
    <property type="molecule type" value="Genomic_DNA"/>
</dbReference>
<dbReference type="RefSeq" id="XP_003094625.2">
    <property type="nucleotide sequence ID" value="XM_003094577.2"/>
</dbReference>
<name>A0A6A5GVJ4_CAERE</name>
<gene>
    <name evidence="3" type="ORF">GCK72_015133</name>
</gene>
<evidence type="ECO:0000313" key="3">
    <source>
        <dbReference type="EMBL" id="KAF1758674.1"/>
    </source>
</evidence>
<reference evidence="3 4" key="1">
    <citation type="submission" date="2019-12" db="EMBL/GenBank/DDBJ databases">
        <title>Chromosome-level assembly of the Caenorhabditis remanei genome.</title>
        <authorList>
            <person name="Teterina A.A."/>
            <person name="Willis J.H."/>
            <person name="Phillips P.C."/>
        </authorList>
    </citation>
    <scope>NUCLEOTIDE SEQUENCE [LARGE SCALE GENOMIC DNA]</scope>
    <source>
        <strain evidence="3 4">PX506</strain>
        <tissue evidence="3">Whole organism</tissue>
    </source>
</reference>
<dbReference type="CTD" id="9804982"/>
<feature type="compositionally biased region" description="Polar residues" evidence="2">
    <location>
        <begin position="160"/>
        <end position="183"/>
    </location>
</feature>
<sequence length="784" mass="90128">MASEPMEEDDSFNQPVPRSTPYIPPQQSKKEDSDPESDDSFETFAPTQTTNGGSLKSSASSTQSTGIKAPLPPSRPFQPPAPPFGTQNVAPGAQKYSSKPLPPQLQRSQYSHAPPPSITSTYIQSSQQMSQRVVVQPFRPVINQQNTNKIGVHSAVTNTKKNGDVTTQQQKPTSSQAPASPNSLARHRSANSGLRNSPFQTPALRTGNIFIPRTTPPSDPSSRPATPSGDVLMLRDQLENEKRKVMRLQTEFQKDAKKKEDEHQRNLAAKDLIIDKQKKDLEMFKSTIACRKTDIPTSSSFSAPSPILKTPKIPNTIRPMATSTPTLSSTSEIKKVYPKIPAAEPKVKTPRRRAPMTNFGHISAFRHPLKDDEEDDTFQMNASFEPSATSTPKMSGLVRTGLRRPLDLGDDGDENIRGAPTPKRKPVVFKEKRKKRTRKEVQEKIQKIWEGIDKDSTRLSTILNRKDVEKPVEKPPESMETEYIGFGEKYDWVDRILTKKMESVELRKTQPVQTERFLSARIRNRVMNEAEQRKTIMKNCANCHMDVEISKPEEIPKTERRIGRKKVKKEPKEWEIRESDRRDLLKKEAEERRCLHYTTMLHSINRKGIEEIEGMKKKNELAEQQYRKRVEAVKIRNLDEIREEKLQEWRKQIVSNLEENSDQQSCFEIREVGRNEDYIWTEDERDYDAKFPEPYHHPKSSLCHQCQSHQQRQRRICRKEWEQSRIKLKCLEEFGNERREQMRNASLLTKSRIEAADKSLFRENGVVETGLRNDDVDEEYDSFM</sequence>
<protein>
    <submittedName>
        <fullName evidence="3">Uncharacterized protein</fullName>
    </submittedName>
</protein>
<proteinExistence type="predicted"/>
<feature type="region of interest" description="Disordered" evidence="2">
    <location>
        <begin position="403"/>
        <end position="422"/>
    </location>
</feature>
<accession>A0A6A5GVJ4</accession>
<dbReference type="GeneID" id="9804982"/>
<feature type="compositionally biased region" description="Low complexity" evidence="2">
    <location>
        <begin position="50"/>
        <end position="66"/>
    </location>
</feature>
<feature type="region of interest" description="Disordered" evidence="2">
    <location>
        <begin position="297"/>
        <end position="332"/>
    </location>
</feature>
<feature type="compositionally biased region" description="Polar residues" evidence="2">
    <location>
        <begin position="321"/>
        <end position="331"/>
    </location>
</feature>
<organism evidence="3 4">
    <name type="scientific">Caenorhabditis remanei</name>
    <name type="common">Caenorhabditis vulgaris</name>
    <dbReference type="NCBI Taxonomy" id="31234"/>
    <lineage>
        <taxon>Eukaryota</taxon>
        <taxon>Metazoa</taxon>
        <taxon>Ecdysozoa</taxon>
        <taxon>Nematoda</taxon>
        <taxon>Chromadorea</taxon>
        <taxon>Rhabditida</taxon>
        <taxon>Rhabditina</taxon>
        <taxon>Rhabditomorpha</taxon>
        <taxon>Rhabditoidea</taxon>
        <taxon>Rhabditidae</taxon>
        <taxon>Peloderinae</taxon>
        <taxon>Caenorhabditis</taxon>
    </lineage>
</organism>
<evidence type="ECO:0000313" key="4">
    <source>
        <dbReference type="Proteomes" id="UP000483820"/>
    </source>
</evidence>
<feature type="compositionally biased region" description="Acidic residues" evidence="2">
    <location>
        <begin position="1"/>
        <end position="11"/>
    </location>
</feature>
<evidence type="ECO:0000256" key="1">
    <source>
        <dbReference type="SAM" id="Coils"/>
    </source>
</evidence>
<feature type="compositionally biased region" description="Polar residues" evidence="2">
    <location>
        <begin position="190"/>
        <end position="200"/>
    </location>
</feature>